<accession>A0A5C1YDJ2</accession>
<proteinExistence type="inferred from homology"/>
<feature type="active site" description="Proton acceptor" evidence="4">
    <location>
        <position position="224"/>
    </location>
</feature>
<evidence type="ECO:0000256" key="4">
    <source>
        <dbReference type="HAMAP-Rule" id="MF_00470"/>
    </source>
</evidence>
<dbReference type="CDD" id="cd03320">
    <property type="entry name" value="OSBS"/>
    <property type="match status" value="1"/>
</dbReference>
<evidence type="ECO:0000313" key="6">
    <source>
        <dbReference type="EMBL" id="QEO14136.1"/>
    </source>
</evidence>
<dbReference type="SFLD" id="SFLDG00180">
    <property type="entry name" value="muconate_cycloisomerase"/>
    <property type="match status" value="1"/>
</dbReference>
<feature type="active site" description="Proton donor" evidence="4">
    <location>
        <position position="117"/>
    </location>
</feature>
<evidence type="ECO:0000259" key="5">
    <source>
        <dbReference type="SMART" id="SM00922"/>
    </source>
</evidence>
<sequence>MSPANAPSPAPPPPLADVLASARVVALPLVTRFRGIEVREAVVFEGPEGWTEFSPFAEYGDGEAATWLEASIDFGWNAPPPTLRDAIRVNATVPSVDPDSVAAVLARFPGCRTAKVKVAGSDQTLAQDVARVRAVRETLGPEGRVRLDANGGWNVDEAEHAIHALAAFDLEYIEQPCATVPELAEIRERTRYMGIPIAADESVRRAADPLAVAEAGAADLLVIKAQPLGGIRRALAIVAEAGLPVNVSSALDTSVGLAMGAHLAAAIADLEFDCGLGTASLLAADVTDAPLSPVDGAVPVRRVDVSSALLDRWAADADRTAWWLARLERCHALLAERA</sequence>
<keyword evidence="2 4" id="KW-0460">Magnesium</keyword>
<dbReference type="InterPro" id="IPR010196">
    <property type="entry name" value="OSB_synthase_MenC1"/>
</dbReference>
<dbReference type="NCBIfam" id="NF002782">
    <property type="entry name" value="PRK02901.1"/>
    <property type="match status" value="1"/>
</dbReference>
<dbReference type="KEGG" id="ail:FLP10_06660"/>
<dbReference type="SFLD" id="SFLDS00001">
    <property type="entry name" value="Enolase"/>
    <property type="match status" value="1"/>
</dbReference>
<dbReference type="GO" id="GO:0009234">
    <property type="term" value="P:menaquinone biosynthetic process"/>
    <property type="evidence" value="ECO:0007669"/>
    <property type="project" value="UniProtKB-UniRule"/>
</dbReference>
<dbReference type="InterPro" id="IPR018110">
    <property type="entry name" value="Mandel_Rmase/mucon_lact_enz_CS"/>
</dbReference>
<dbReference type="Gene3D" id="3.20.20.120">
    <property type="entry name" value="Enolase-like C-terminal domain"/>
    <property type="match status" value="1"/>
</dbReference>
<dbReference type="InterPro" id="IPR013342">
    <property type="entry name" value="Mandelate_racemase_C"/>
</dbReference>
<dbReference type="SFLD" id="SFLDF00009">
    <property type="entry name" value="o-succinylbenzoate_synthase"/>
    <property type="match status" value="1"/>
</dbReference>
<feature type="binding site" evidence="4">
    <location>
        <position position="200"/>
    </location>
    <ligand>
        <name>Mg(2+)</name>
        <dbReference type="ChEBI" id="CHEBI:18420"/>
    </ligand>
</feature>
<organism evidence="6 7">
    <name type="scientific">Agromyces intestinalis</name>
    <dbReference type="NCBI Taxonomy" id="2592652"/>
    <lineage>
        <taxon>Bacteria</taxon>
        <taxon>Bacillati</taxon>
        <taxon>Actinomycetota</taxon>
        <taxon>Actinomycetes</taxon>
        <taxon>Micrococcales</taxon>
        <taxon>Microbacteriaceae</taxon>
        <taxon>Agromyces</taxon>
    </lineage>
</organism>
<comment type="catalytic activity">
    <reaction evidence="4">
        <text>(1R,6R)-6-hydroxy-2-succinyl-cyclohexa-2,4-diene-1-carboxylate = 2-succinylbenzoate + H2O</text>
        <dbReference type="Rhea" id="RHEA:10196"/>
        <dbReference type="ChEBI" id="CHEBI:15377"/>
        <dbReference type="ChEBI" id="CHEBI:18325"/>
        <dbReference type="ChEBI" id="CHEBI:58689"/>
        <dbReference type="EC" id="4.2.1.113"/>
    </reaction>
</comment>
<dbReference type="GO" id="GO:0000287">
    <property type="term" value="F:magnesium ion binding"/>
    <property type="evidence" value="ECO:0007669"/>
    <property type="project" value="UniProtKB-UniRule"/>
</dbReference>
<keyword evidence="1 4" id="KW-0479">Metal-binding</keyword>
<dbReference type="SMART" id="SM00922">
    <property type="entry name" value="MR_MLE"/>
    <property type="match status" value="1"/>
</dbReference>
<dbReference type="InterPro" id="IPR029065">
    <property type="entry name" value="Enolase_C-like"/>
</dbReference>
<dbReference type="Proteomes" id="UP000324678">
    <property type="component" value="Chromosome"/>
</dbReference>
<dbReference type="PANTHER" id="PTHR48073:SF2">
    <property type="entry name" value="O-SUCCINYLBENZOATE SYNTHASE"/>
    <property type="match status" value="1"/>
</dbReference>
<feature type="binding site" evidence="4">
    <location>
        <position position="148"/>
    </location>
    <ligand>
        <name>Mg(2+)</name>
        <dbReference type="ChEBI" id="CHEBI:18420"/>
    </ligand>
</feature>
<comment type="pathway">
    <text evidence="4">Quinol/quinone metabolism; 1,4-dihydroxy-2-naphthoate biosynthesis; 1,4-dihydroxy-2-naphthoate from chorismate: step 4/7.</text>
</comment>
<keyword evidence="4" id="KW-0474">Menaquinone biosynthesis</keyword>
<dbReference type="EMBL" id="CP043505">
    <property type="protein sequence ID" value="QEO14136.1"/>
    <property type="molecule type" value="Genomic_DNA"/>
</dbReference>
<evidence type="ECO:0000313" key="7">
    <source>
        <dbReference type="Proteomes" id="UP000324678"/>
    </source>
</evidence>
<keyword evidence="3 4" id="KW-0456">Lyase</keyword>
<dbReference type="PANTHER" id="PTHR48073">
    <property type="entry name" value="O-SUCCINYLBENZOATE SYNTHASE-RELATED"/>
    <property type="match status" value="1"/>
</dbReference>
<dbReference type="UniPathway" id="UPA01057">
    <property type="reaction ID" value="UER00165"/>
</dbReference>
<dbReference type="EC" id="4.2.1.113" evidence="4"/>
<dbReference type="GO" id="GO:0043748">
    <property type="term" value="F:O-succinylbenzoate synthase activity"/>
    <property type="evidence" value="ECO:0007669"/>
    <property type="project" value="UniProtKB-EC"/>
</dbReference>
<comment type="function">
    <text evidence="4">Converts 2-succinyl-6-hydroxy-2,4-cyclohexadiene-1-carboxylate (SHCHC) to 2-succinylbenzoate (OSB).</text>
</comment>
<dbReference type="PROSITE" id="PS00909">
    <property type="entry name" value="MR_MLE_2"/>
    <property type="match status" value="1"/>
</dbReference>
<dbReference type="Pfam" id="PF13378">
    <property type="entry name" value="MR_MLE_C"/>
    <property type="match status" value="1"/>
</dbReference>
<dbReference type="AlphaFoldDB" id="A0A5C1YDJ2"/>
<dbReference type="OrthoDB" id="3725747at2"/>
<name>A0A5C1YDJ2_9MICO</name>
<comment type="pathway">
    <text evidence="4">Quinol/quinone metabolism; menaquinone biosynthesis.</text>
</comment>
<keyword evidence="7" id="KW-1185">Reference proteome</keyword>
<dbReference type="InterPro" id="IPR036849">
    <property type="entry name" value="Enolase-like_C_sf"/>
</dbReference>
<evidence type="ECO:0000256" key="2">
    <source>
        <dbReference type="ARBA" id="ARBA00022842"/>
    </source>
</evidence>
<dbReference type="HAMAP" id="MF_00470">
    <property type="entry name" value="MenC_1"/>
    <property type="match status" value="1"/>
</dbReference>
<feature type="domain" description="Mandelate racemase/muconate lactonizing enzyme C-terminal" evidence="5">
    <location>
        <begin position="98"/>
        <end position="193"/>
    </location>
</feature>
<protein>
    <recommendedName>
        <fullName evidence="4">o-succinylbenzoate synthase</fullName>
        <shortName evidence="4">OSB synthase</shortName>
        <shortName evidence="4">OSBS</shortName>
        <ecNumber evidence="4">4.2.1.113</ecNumber>
    </recommendedName>
    <alternativeName>
        <fullName evidence="4">4-(2'-carboxyphenyl)-4-oxybutyric acid synthase</fullName>
    </alternativeName>
    <alternativeName>
        <fullName evidence="4">o-succinylbenzoic acid synthase</fullName>
    </alternativeName>
</protein>
<dbReference type="RefSeq" id="WP_149160158.1">
    <property type="nucleotide sequence ID" value="NZ_CP043505.1"/>
</dbReference>
<comment type="similarity">
    <text evidence="4">Belongs to the mandelate racemase/muconate lactonizing enzyme family. MenC type 1 subfamily.</text>
</comment>
<dbReference type="GO" id="GO:0009063">
    <property type="term" value="P:amino acid catabolic process"/>
    <property type="evidence" value="ECO:0007669"/>
    <property type="project" value="InterPro"/>
</dbReference>
<dbReference type="Pfam" id="PF18374">
    <property type="entry name" value="Enolase_like_N"/>
    <property type="match status" value="1"/>
</dbReference>
<gene>
    <name evidence="4" type="primary">menC</name>
    <name evidence="6" type="ORF">FLP10_06660</name>
</gene>
<evidence type="ECO:0000256" key="1">
    <source>
        <dbReference type="ARBA" id="ARBA00022723"/>
    </source>
</evidence>
<dbReference type="UniPathway" id="UPA00079"/>
<evidence type="ECO:0000256" key="3">
    <source>
        <dbReference type="ARBA" id="ARBA00023239"/>
    </source>
</evidence>
<reference evidence="6 7" key="1">
    <citation type="submission" date="2019-09" db="EMBL/GenBank/DDBJ databases">
        <title>Genome sequencing of strain KACC 19306.</title>
        <authorList>
            <person name="Heo J."/>
            <person name="Kim S.-J."/>
            <person name="Kim J.-S."/>
            <person name="Hong S.-B."/>
            <person name="Kwon S.-W."/>
        </authorList>
    </citation>
    <scope>NUCLEOTIDE SEQUENCE [LARGE SCALE GENOMIC DNA]</scope>
    <source>
        <strain evidence="6 7">KACC 19306</strain>
    </source>
</reference>
<comment type="cofactor">
    <cofactor evidence="4">
        <name>a divalent metal cation</name>
        <dbReference type="ChEBI" id="CHEBI:60240"/>
    </cofactor>
</comment>
<feature type="binding site" evidence="4">
    <location>
        <position position="174"/>
    </location>
    <ligand>
        <name>Mg(2+)</name>
        <dbReference type="ChEBI" id="CHEBI:18420"/>
    </ligand>
</feature>
<dbReference type="SUPFAM" id="SSF51604">
    <property type="entry name" value="Enolase C-terminal domain-like"/>
    <property type="match status" value="1"/>
</dbReference>